<proteinExistence type="predicted"/>
<dbReference type="RefSeq" id="XP_023092761.1">
    <property type="nucleotide sequence ID" value="XM_023238090.1"/>
</dbReference>
<evidence type="ECO:0000313" key="2">
    <source>
        <dbReference type="Proteomes" id="UP000006564"/>
    </source>
</evidence>
<dbReference type="VEuPathDB" id="FungiDB:AO090020000250"/>
<gene>
    <name evidence="1" type="ORF">AO090020000250</name>
</gene>
<protein>
    <submittedName>
        <fullName evidence="1">DNA, SC020</fullName>
    </submittedName>
</protein>
<name>Q2U4P9_ASPOR</name>
<sequence>MILLHAPHPVVREEAWELSEKLSVGGKDVDHKAFEILQQVPLLVTNFSYVVWCHLTPRVVTGVGDAYTVESQEAKDIHGKLVEVLGVPVECDDEPGYDLGCLVGIAR</sequence>
<dbReference type="AlphaFoldDB" id="Q2U4P9"/>
<dbReference type="EMBL" id="BA000054">
    <property type="protein sequence ID" value="BAE63466.1"/>
    <property type="molecule type" value="Genomic_DNA"/>
</dbReference>
<dbReference type="EMBL" id="AP007167">
    <property type="protein sequence ID" value="BAE63466.1"/>
    <property type="molecule type" value="Genomic_DNA"/>
</dbReference>
<accession>Q2U4P9</accession>
<dbReference type="KEGG" id="aor:AO090020000250"/>
<dbReference type="GeneID" id="5996685"/>
<organism evidence="1 2">
    <name type="scientific">Aspergillus oryzae (strain ATCC 42149 / RIB 40)</name>
    <name type="common">Yellow koji mold</name>
    <dbReference type="NCBI Taxonomy" id="510516"/>
    <lineage>
        <taxon>Eukaryota</taxon>
        <taxon>Fungi</taxon>
        <taxon>Dikarya</taxon>
        <taxon>Ascomycota</taxon>
        <taxon>Pezizomycotina</taxon>
        <taxon>Eurotiomycetes</taxon>
        <taxon>Eurotiomycetidae</taxon>
        <taxon>Eurotiales</taxon>
        <taxon>Aspergillaceae</taxon>
        <taxon>Aspergillus</taxon>
        <taxon>Aspergillus subgen. Circumdati</taxon>
    </lineage>
</organism>
<evidence type="ECO:0000313" key="1">
    <source>
        <dbReference type="EMBL" id="BAE63466.1"/>
    </source>
</evidence>
<dbReference type="OMA" id="VECDDEP"/>
<dbReference type="HOGENOM" id="CLU_2209481_0_0_1"/>
<dbReference type="Proteomes" id="UP000006564">
    <property type="component" value="Chromosome 6"/>
</dbReference>
<reference evidence="1 2" key="1">
    <citation type="journal article" date="2005" name="Nature">
        <title>Genome sequencing and analysis of Aspergillus oryzae.</title>
        <authorList>
            <person name="Machida M."/>
            <person name="Asai K."/>
            <person name="Sano M."/>
            <person name="Tanaka T."/>
            <person name="Kumagai T."/>
            <person name="Terai G."/>
            <person name="Kusumoto K."/>
            <person name="Arima T."/>
            <person name="Akita O."/>
            <person name="Kashiwagi Y."/>
            <person name="Abe K."/>
            <person name="Gomi K."/>
            <person name="Horiuchi H."/>
            <person name="Kitamoto K."/>
            <person name="Kobayashi T."/>
            <person name="Takeuchi M."/>
            <person name="Denning D.W."/>
            <person name="Galagan J.E."/>
            <person name="Nierman W.C."/>
            <person name="Yu J."/>
            <person name="Archer D.B."/>
            <person name="Bennett J.W."/>
            <person name="Bhatnagar D."/>
            <person name="Cleveland T.E."/>
            <person name="Fedorova N.D."/>
            <person name="Gotoh O."/>
            <person name="Horikawa H."/>
            <person name="Hosoyama A."/>
            <person name="Ichinomiya M."/>
            <person name="Igarashi R."/>
            <person name="Iwashita K."/>
            <person name="Juvvadi P.R."/>
            <person name="Kato M."/>
            <person name="Kato Y."/>
            <person name="Kin T."/>
            <person name="Kokubun A."/>
            <person name="Maeda H."/>
            <person name="Maeyama N."/>
            <person name="Maruyama J."/>
            <person name="Nagasaki H."/>
            <person name="Nakajima T."/>
            <person name="Oda K."/>
            <person name="Okada K."/>
            <person name="Paulsen I."/>
            <person name="Sakamoto K."/>
            <person name="Sawano T."/>
            <person name="Takahashi M."/>
            <person name="Takase K."/>
            <person name="Terabayashi Y."/>
            <person name="Wortman J."/>
            <person name="Yamada O."/>
            <person name="Yamagata Y."/>
            <person name="Anazawa H."/>
            <person name="Hata Y."/>
            <person name="Koide Y."/>
            <person name="Komori T."/>
            <person name="Koyama Y."/>
            <person name="Minetoki T."/>
            <person name="Suharnan S."/>
            <person name="Tanaka A."/>
            <person name="Isono K."/>
            <person name="Kuhara S."/>
            <person name="Ogasawara N."/>
            <person name="Kikuchi H."/>
        </authorList>
    </citation>
    <scope>NUCLEOTIDE SEQUENCE [LARGE SCALE GENOMIC DNA]</scope>
    <source>
        <strain evidence="2">ATCC 42149 / RIB 40</strain>
    </source>
</reference>
<keyword evidence="2" id="KW-1185">Reference proteome</keyword>